<dbReference type="SUPFAM" id="SSF52047">
    <property type="entry name" value="RNI-like"/>
    <property type="match status" value="1"/>
</dbReference>
<gene>
    <name evidence="1" type="ORF">AAF712_013519</name>
</gene>
<accession>A0ABR2ZEF6</accession>
<name>A0ABR2ZEF6_9AGAR</name>
<evidence type="ECO:0000313" key="1">
    <source>
        <dbReference type="EMBL" id="KAL0059723.1"/>
    </source>
</evidence>
<reference evidence="1 2" key="1">
    <citation type="submission" date="2024-05" db="EMBL/GenBank/DDBJ databases">
        <title>A draft genome resource for the thread blight pathogen Marasmius tenuissimus strain MS-2.</title>
        <authorList>
            <person name="Yulfo-Soto G.E."/>
            <person name="Baruah I.K."/>
            <person name="Amoako-Attah I."/>
            <person name="Bukari Y."/>
            <person name="Meinhardt L.W."/>
            <person name="Bailey B.A."/>
            <person name="Cohen S.P."/>
        </authorList>
    </citation>
    <scope>NUCLEOTIDE SEQUENCE [LARGE SCALE GENOMIC DNA]</scope>
    <source>
        <strain evidence="1 2">MS-2</strain>
    </source>
</reference>
<proteinExistence type="predicted"/>
<keyword evidence="2" id="KW-1185">Reference proteome</keyword>
<protein>
    <submittedName>
        <fullName evidence="1">Uncharacterized protein</fullName>
    </submittedName>
</protein>
<organism evidence="1 2">
    <name type="scientific">Marasmius tenuissimus</name>
    <dbReference type="NCBI Taxonomy" id="585030"/>
    <lineage>
        <taxon>Eukaryota</taxon>
        <taxon>Fungi</taxon>
        <taxon>Dikarya</taxon>
        <taxon>Basidiomycota</taxon>
        <taxon>Agaricomycotina</taxon>
        <taxon>Agaricomycetes</taxon>
        <taxon>Agaricomycetidae</taxon>
        <taxon>Agaricales</taxon>
        <taxon>Marasmiineae</taxon>
        <taxon>Marasmiaceae</taxon>
        <taxon>Marasmius</taxon>
    </lineage>
</organism>
<evidence type="ECO:0000313" key="2">
    <source>
        <dbReference type="Proteomes" id="UP001437256"/>
    </source>
</evidence>
<sequence length="395" mass="44409">MSVQYLGGAGRPIILLALPTPHNFLFTSPPPNLRHLTVRGIDPPTPFTRSLTHLDIFLVDLGPQGFRNLVAECPDLEVLALRAIRIPTPSLPSDESTKPIHMDRLKMLTLEFGRAMQHNLMDDPKRVLAYVIAPNLEEMHVSTGGIPIWLGNLLPDSTCLGKLRRLRLDAVVKDAENLFTRRVVDNSRWFRDLPSITGEDTGLEEVEMVHSVGEVLGIDFPPSGPQPQLGRLGGDDLNLPPPLFVPVMPLQPRSRDVYLLGQRSYPSFVLSSSSSPTFSSTPFANLRTIAIDTIRADEMLWFCRLLAVRPSIRVVTLSEAALRSLRSSLFLYKDGGKEGKEEWKIRLKKPSYAAYRSEFEEGDSEAEARGMDVVEWVKNKVDELWVMRRGVRWRV</sequence>
<dbReference type="Proteomes" id="UP001437256">
    <property type="component" value="Unassembled WGS sequence"/>
</dbReference>
<dbReference type="EMBL" id="JBBXMP010000210">
    <property type="protein sequence ID" value="KAL0059723.1"/>
    <property type="molecule type" value="Genomic_DNA"/>
</dbReference>
<comment type="caution">
    <text evidence="1">The sequence shown here is derived from an EMBL/GenBank/DDBJ whole genome shotgun (WGS) entry which is preliminary data.</text>
</comment>